<dbReference type="SUPFAM" id="SSF57184">
    <property type="entry name" value="Growth factor receptor domain"/>
    <property type="match status" value="1"/>
</dbReference>
<dbReference type="OrthoDB" id="264685at2759"/>
<accession>S9TZX1</accession>
<comment type="caution">
    <text evidence="1">The sequence shown here is derived from an EMBL/GenBank/DDBJ whole genome shotgun (WGS) entry which is preliminary data.</text>
</comment>
<evidence type="ECO:0000313" key="2">
    <source>
        <dbReference type="Proteomes" id="UP000015354"/>
    </source>
</evidence>
<organism evidence="1 2">
    <name type="scientific">Strigomonas culicis</name>
    <dbReference type="NCBI Taxonomy" id="28005"/>
    <lineage>
        <taxon>Eukaryota</taxon>
        <taxon>Discoba</taxon>
        <taxon>Euglenozoa</taxon>
        <taxon>Kinetoplastea</taxon>
        <taxon>Metakinetoplastina</taxon>
        <taxon>Trypanosomatida</taxon>
        <taxon>Trypanosomatidae</taxon>
        <taxon>Strigomonadinae</taxon>
        <taxon>Strigomonas</taxon>
    </lineage>
</organism>
<dbReference type="InterPro" id="IPR009030">
    <property type="entry name" value="Growth_fac_rcpt_cys_sf"/>
</dbReference>
<protein>
    <submittedName>
        <fullName evidence="1">Surface antigen</fullName>
    </submittedName>
</protein>
<dbReference type="Proteomes" id="UP000015354">
    <property type="component" value="Unassembled WGS sequence"/>
</dbReference>
<dbReference type="EMBL" id="ATMH01008329">
    <property type="protein sequence ID" value="EPY22139.1"/>
    <property type="molecule type" value="Genomic_DNA"/>
</dbReference>
<dbReference type="AlphaFoldDB" id="S9TZX1"/>
<dbReference type="PANTHER" id="PTHR23275">
    <property type="entry name" value="CABRIOLET.-RELATED"/>
    <property type="match status" value="1"/>
</dbReference>
<dbReference type="PANTHER" id="PTHR23275:SF100">
    <property type="entry name" value="EGF-LIKE DOMAIN-CONTAINING PROTEIN"/>
    <property type="match status" value="1"/>
</dbReference>
<proteinExistence type="predicted"/>
<name>S9TZX1_9TRYP</name>
<evidence type="ECO:0000313" key="1">
    <source>
        <dbReference type="EMBL" id="EPY22139.1"/>
    </source>
</evidence>
<reference evidence="1 2" key="1">
    <citation type="journal article" date="2013" name="PLoS ONE">
        <title>Predicting the Proteins of Angomonas deanei, Strigomonas culicis and Their Respective Endosymbionts Reveals New Aspects of the Trypanosomatidae Family.</title>
        <authorList>
            <person name="Motta M.C."/>
            <person name="Martins A.C."/>
            <person name="de Souza S.S."/>
            <person name="Catta-Preta C.M."/>
            <person name="Silva R."/>
            <person name="Klein C.C."/>
            <person name="de Almeida L.G."/>
            <person name="de Lima Cunha O."/>
            <person name="Ciapina L.P."/>
            <person name="Brocchi M."/>
            <person name="Colabardini A.C."/>
            <person name="de Araujo Lima B."/>
            <person name="Machado C.R."/>
            <person name="de Almeida Soares C.M."/>
            <person name="Probst C.M."/>
            <person name="de Menezes C.B."/>
            <person name="Thompson C.E."/>
            <person name="Bartholomeu D.C."/>
            <person name="Gradia D.F."/>
            <person name="Pavoni D.P."/>
            <person name="Grisard E.C."/>
            <person name="Fantinatti-Garboggini F."/>
            <person name="Marchini F.K."/>
            <person name="Rodrigues-Luiz G.F."/>
            <person name="Wagner G."/>
            <person name="Goldman G.H."/>
            <person name="Fietto J.L."/>
            <person name="Elias M.C."/>
            <person name="Goldman M.H."/>
            <person name="Sagot M.F."/>
            <person name="Pereira M."/>
            <person name="Stoco P.H."/>
            <person name="de Mendonca-Neto R.P."/>
            <person name="Teixeira S.M."/>
            <person name="Maciel T.E."/>
            <person name="de Oliveira Mendes T.A."/>
            <person name="Urmenyi T.P."/>
            <person name="de Souza W."/>
            <person name="Schenkman S."/>
            <person name="de Vasconcelos A.T."/>
        </authorList>
    </citation>
    <scope>NUCLEOTIDE SEQUENCE [LARGE SCALE GENOMIC DNA]</scope>
</reference>
<sequence length="619" mass="66844">MRRVPTLYNMCTTSRRTASLVTAITVLLLCLSVLSTFVTAKMTVDITDSVTLSGQTIDGSVYSLRSMTTSSNASLNYVTDCTIKGEGLGFSGFFSAVSDYRIPLFNLTMTRSTVTNATIAVTGHYPHYSTLTISHTTATMSGSTPLFDFTNLNMAHHVVVYVLDTTATWNADGSGGDVLRVGGLARQLFTDYSGFYMVNVRATNAAHMMRQPAPTCEGQRDSCLDLDNGLIAIDNAACINCTGSFLQSDMSRTFINGLSTDVLRISNCTSTGGQPFIHAAGGYAVNFGYSGNLLIYGITADGSFFSPSSKLIRVGKTTLMSFMHINVPSLGASTNIPVGIESCCTSWMGNITINSVRMTTLMMLTNSKLLAHYLVDPFGKMIAKAGSPTVVESFTAAASVFCVRPHFTHSSWERLNGWQRARCHCNSTGYGPYCMPIYDPVRYYASYASPSTTCTAPHCILCPSDQPQTCFTCANGYALNTTTSQCVSKPVCSGNERTSLDGLSCIPMTCQVANCDVCVAERDTVCQTCASGYNLSQDKKSCRQMVCQVSNCANCAMNTEDKCETCATDYKLSSDRKSCRQMVCQVGNCVKCVTNTEDQCQTCATNYKLSSDKKSCTEI</sequence>
<keyword evidence="2" id="KW-1185">Reference proteome</keyword>
<gene>
    <name evidence="1" type="ORF">STCU_08329</name>
</gene>
<dbReference type="InterPro" id="IPR052798">
    <property type="entry name" value="Giardia_VSA"/>
</dbReference>